<reference evidence="2 3" key="1">
    <citation type="submission" date="2020-04" db="EMBL/GenBank/DDBJ databases">
        <title>Perkinsus olseni comparative genomics.</title>
        <authorList>
            <person name="Bogema D.R."/>
        </authorList>
    </citation>
    <scope>NUCLEOTIDE SEQUENCE [LARGE SCALE GENOMIC DNA]</scope>
    <source>
        <strain evidence="2">ATCC PRA-205</strain>
    </source>
</reference>
<accession>A0A7J6TUL9</accession>
<organism evidence="2 3">
    <name type="scientific">Perkinsus olseni</name>
    <name type="common">Perkinsus atlanticus</name>
    <dbReference type="NCBI Taxonomy" id="32597"/>
    <lineage>
        <taxon>Eukaryota</taxon>
        <taxon>Sar</taxon>
        <taxon>Alveolata</taxon>
        <taxon>Perkinsozoa</taxon>
        <taxon>Perkinsea</taxon>
        <taxon>Perkinsida</taxon>
        <taxon>Perkinsidae</taxon>
        <taxon>Perkinsus</taxon>
    </lineage>
</organism>
<dbReference type="PANTHER" id="PTHR48420">
    <property type="entry name" value="NON-HAEM DIOXYGENASE N-TERMINAL DOMAIN-CONTAINING PROTEIN"/>
    <property type="match status" value="1"/>
</dbReference>
<dbReference type="EMBL" id="JABANM010004553">
    <property type="protein sequence ID" value="KAF4749074.1"/>
    <property type="molecule type" value="Genomic_DNA"/>
</dbReference>
<dbReference type="Proteomes" id="UP000574390">
    <property type="component" value="Unassembled WGS sequence"/>
</dbReference>
<name>A0A7J6TUL9_PEROL</name>
<feature type="region of interest" description="Disordered" evidence="1">
    <location>
        <begin position="550"/>
        <end position="570"/>
    </location>
</feature>
<dbReference type="InterPro" id="IPR027443">
    <property type="entry name" value="IPNS-like_sf"/>
</dbReference>
<dbReference type="SUPFAM" id="SSF51197">
    <property type="entry name" value="Clavaminate synthase-like"/>
    <property type="match status" value="1"/>
</dbReference>
<comment type="caution">
    <text evidence="2">The sequence shown here is derived from an EMBL/GenBank/DDBJ whole genome shotgun (WGS) entry which is preliminary data.</text>
</comment>
<evidence type="ECO:0000313" key="2">
    <source>
        <dbReference type="EMBL" id="KAF4749074.1"/>
    </source>
</evidence>
<gene>
    <name evidence="2" type="ORF">FOZ62_023133</name>
</gene>
<evidence type="ECO:0000313" key="3">
    <source>
        <dbReference type="Proteomes" id="UP000574390"/>
    </source>
</evidence>
<dbReference type="Gene3D" id="2.60.120.330">
    <property type="entry name" value="B-lactam Antibiotic, Isopenicillin N Synthase, Chain"/>
    <property type="match status" value="1"/>
</dbReference>
<dbReference type="AlphaFoldDB" id="A0A7J6TUL9"/>
<evidence type="ECO:0008006" key="4">
    <source>
        <dbReference type="Google" id="ProtNLM"/>
    </source>
</evidence>
<feature type="compositionally biased region" description="Acidic residues" evidence="1">
    <location>
        <begin position="552"/>
        <end position="566"/>
    </location>
</feature>
<feature type="region of interest" description="Disordered" evidence="1">
    <location>
        <begin position="467"/>
        <end position="492"/>
    </location>
</feature>
<protein>
    <recommendedName>
        <fullName evidence="4">Fe2OG dioxygenase domain-containing protein</fullName>
    </recommendedName>
</protein>
<dbReference type="PANTHER" id="PTHR48420:SF1">
    <property type="entry name" value="NON-HAEM DIOXYGENASE N-TERMINAL DOMAIN-CONTAINING PROTEIN"/>
    <property type="match status" value="1"/>
</dbReference>
<proteinExistence type="predicted"/>
<evidence type="ECO:0000256" key="1">
    <source>
        <dbReference type="SAM" id="MobiDB-lite"/>
    </source>
</evidence>
<sequence length="676" mass="73540">MPANLVVVEYEDVTCPEANLSEAVYKAFGPNGIGAIGIRGVPNWEKLWRSVLPLSHTLATLPQEKLKALEHEPSMYNVGWSHGKEKLGDKPDFAKGSFYFNPLTDDPSPELREAFPWAVPENVWPSETDVPGMREKCRALGAIMYEMAKALSRHVDLLASSRVENYAPDTLYKEMSKTQKAKGRLLYYYPTESKAEDAWIGWHNDSGFLTCLTPDIYVKHDTGELVANPDPLNAGLWVADRNSVSSKVTIPDDIMVIQCGECLQIITGGLLVATPHCVRGAADPNIARISCPCFVDTSPNFQLSMPTGCTRDEVFRNTIAQKVPPLDQRWTKNGVNFAEFLGDTFKSYYEWNIKQSIGSAPSTTTSPAASSATGLLLLPVESRQAAGQEENSGLLPIVSRTSQEYLKLAIESHEGSGGSTIAGSEADEDEDEEAMIASLCYDAPGEKTARGASKFILGLPQNFMAASTEDSDVESPGGERPKTVRFGCGSPGSVMVKNDSSGELSKRTTSLLRRYRSSSVITVVHVYDGVEYDGEEEVGSDDGFNEAMFLNDADDDDSCSEKEEEEAPKPPVLLRRAQSAPANVLLPRSRMASDGDVIAALLSPIRRSTPCDPSSPCLTLTCGVDKSAPSGRRHSVGEVIRGCNGDRKRNPFVMATLEPSGSTCWRRHHIACAVHS</sequence>